<dbReference type="InterPro" id="IPR050796">
    <property type="entry name" value="SCF_F-box_component"/>
</dbReference>
<feature type="domain" description="F-box" evidence="1">
    <location>
        <begin position="11"/>
        <end position="50"/>
    </location>
</feature>
<protein>
    <recommendedName>
        <fullName evidence="1">F-box domain-containing protein</fullName>
    </recommendedName>
</protein>
<name>A0A7N0VJQ3_KALFE</name>
<accession>A0A7N0VJQ3</accession>
<dbReference type="Proteomes" id="UP000594263">
    <property type="component" value="Unplaced"/>
</dbReference>
<dbReference type="PANTHER" id="PTHR31672">
    <property type="entry name" value="BNACNNG10540D PROTEIN"/>
    <property type="match status" value="1"/>
</dbReference>
<dbReference type="PANTHER" id="PTHR31672:SF13">
    <property type="entry name" value="F-BOX PROTEIN CPR30-LIKE"/>
    <property type="match status" value="1"/>
</dbReference>
<evidence type="ECO:0000313" key="2">
    <source>
        <dbReference type="EnsemblPlants" id="Kaladp1182s0003.1.v1.1"/>
    </source>
</evidence>
<dbReference type="SUPFAM" id="SSF81383">
    <property type="entry name" value="F-box domain"/>
    <property type="match status" value="1"/>
</dbReference>
<sequence length="201" mass="23151">MLQGETLTPSLPDDIILEIFLRLLVRSATRFNSVCKCWHSLIRSRRFIEMHLRRDIDKSLERVIQKKVVWLVPSSELTLSSLFLLPYYSRWCCNSSYGPIFMGSCNGLLCFNLRCVDTLKLHAFMWNPATGAFRFMSENDVAAGDMCDETHPEVKFTGCIYRFGFGYDSSVDDYKIVRLMKYTDDEALVQVDILTVGSNKL</sequence>
<dbReference type="Gene3D" id="1.20.1280.50">
    <property type="match status" value="1"/>
</dbReference>
<dbReference type="EnsemblPlants" id="Kaladp1182s0003.1.v1.1">
    <property type="protein sequence ID" value="Kaladp1182s0003.1.v1.1"/>
    <property type="gene ID" value="Kaladp1182s0003.v1.1"/>
</dbReference>
<dbReference type="InterPro" id="IPR036047">
    <property type="entry name" value="F-box-like_dom_sf"/>
</dbReference>
<dbReference type="AlphaFoldDB" id="A0A7N0VJQ3"/>
<dbReference type="Gramene" id="Kaladp1182s0003.1.v1.1">
    <property type="protein sequence ID" value="Kaladp1182s0003.1.v1.1"/>
    <property type="gene ID" value="Kaladp1182s0003.v1.1"/>
</dbReference>
<organism evidence="2 3">
    <name type="scientific">Kalanchoe fedtschenkoi</name>
    <name type="common">Lavender scallops</name>
    <name type="synonym">South American air plant</name>
    <dbReference type="NCBI Taxonomy" id="63787"/>
    <lineage>
        <taxon>Eukaryota</taxon>
        <taxon>Viridiplantae</taxon>
        <taxon>Streptophyta</taxon>
        <taxon>Embryophyta</taxon>
        <taxon>Tracheophyta</taxon>
        <taxon>Spermatophyta</taxon>
        <taxon>Magnoliopsida</taxon>
        <taxon>eudicotyledons</taxon>
        <taxon>Gunneridae</taxon>
        <taxon>Pentapetalae</taxon>
        <taxon>Saxifragales</taxon>
        <taxon>Crassulaceae</taxon>
        <taxon>Kalanchoe</taxon>
    </lineage>
</organism>
<dbReference type="SMART" id="SM00256">
    <property type="entry name" value="FBOX"/>
    <property type="match status" value="1"/>
</dbReference>
<reference evidence="2" key="1">
    <citation type="submission" date="2021-01" db="UniProtKB">
        <authorList>
            <consortium name="EnsemblPlants"/>
        </authorList>
    </citation>
    <scope>IDENTIFICATION</scope>
</reference>
<evidence type="ECO:0000259" key="1">
    <source>
        <dbReference type="SMART" id="SM00256"/>
    </source>
</evidence>
<dbReference type="InterPro" id="IPR001810">
    <property type="entry name" value="F-box_dom"/>
</dbReference>
<keyword evidence="3" id="KW-1185">Reference proteome</keyword>
<dbReference type="Pfam" id="PF12937">
    <property type="entry name" value="F-box-like"/>
    <property type="match status" value="1"/>
</dbReference>
<evidence type="ECO:0000313" key="3">
    <source>
        <dbReference type="Proteomes" id="UP000594263"/>
    </source>
</evidence>
<proteinExistence type="predicted"/>